<name>M2MF82_BAUPA</name>
<evidence type="ECO:0000313" key="2">
    <source>
        <dbReference type="EMBL" id="EMC95296.1"/>
    </source>
</evidence>
<feature type="signal peptide" evidence="1">
    <location>
        <begin position="1"/>
        <end position="21"/>
    </location>
</feature>
<reference evidence="2 3" key="1">
    <citation type="journal article" date="2012" name="PLoS Pathog.">
        <title>Diverse lifestyles and strategies of plant pathogenesis encoded in the genomes of eighteen Dothideomycetes fungi.</title>
        <authorList>
            <person name="Ohm R.A."/>
            <person name="Feau N."/>
            <person name="Henrissat B."/>
            <person name="Schoch C.L."/>
            <person name="Horwitz B.A."/>
            <person name="Barry K.W."/>
            <person name="Condon B.J."/>
            <person name="Copeland A.C."/>
            <person name="Dhillon B."/>
            <person name="Glaser F."/>
            <person name="Hesse C.N."/>
            <person name="Kosti I."/>
            <person name="LaButti K."/>
            <person name="Lindquist E.A."/>
            <person name="Lucas S."/>
            <person name="Salamov A.A."/>
            <person name="Bradshaw R.E."/>
            <person name="Ciuffetti L."/>
            <person name="Hamelin R.C."/>
            <person name="Kema G.H.J."/>
            <person name="Lawrence C."/>
            <person name="Scott J.A."/>
            <person name="Spatafora J.W."/>
            <person name="Turgeon B.G."/>
            <person name="de Wit P.J.G.M."/>
            <person name="Zhong S."/>
            <person name="Goodwin S.B."/>
            <person name="Grigoriev I.V."/>
        </authorList>
    </citation>
    <scope>NUCLEOTIDE SEQUENCE [LARGE SCALE GENOMIC DNA]</scope>
    <source>
        <strain evidence="2 3">UAMH 10762</strain>
    </source>
</reference>
<dbReference type="HOGENOM" id="CLU_1686242_0_0_1"/>
<proteinExistence type="predicted"/>
<keyword evidence="3" id="KW-1185">Reference proteome</keyword>
<gene>
    <name evidence="2" type="ORF">BAUCODRAFT_149297</name>
</gene>
<dbReference type="GeneID" id="19108948"/>
<accession>M2MF82</accession>
<protein>
    <submittedName>
        <fullName evidence="2">Uncharacterized protein</fullName>
    </submittedName>
</protein>
<keyword evidence="1" id="KW-0732">Signal</keyword>
<organism evidence="2 3">
    <name type="scientific">Baudoinia panamericana (strain UAMH 10762)</name>
    <name type="common">Angels' share fungus</name>
    <name type="synonym">Baudoinia compniacensis (strain UAMH 10762)</name>
    <dbReference type="NCBI Taxonomy" id="717646"/>
    <lineage>
        <taxon>Eukaryota</taxon>
        <taxon>Fungi</taxon>
        <taxon>Dikarya</taxon>
        <taxon>Ascomycota</taxon>
        <taxon>Pezizomycotina</taxon>
        <taxon>Dothideomycetes</taxon>
        <taxon>Dothideomycetidae</taxon>
        <taxon>Mycosphaerellales</taxon>
        <taxon>Teratosphaeriaceae</taxon>
        <taxon>Baudoinia</taxon>
    </lineage>
</organism>
<evidence type="ECO:0000313" key="3">
    <source>
        <dbReference type="Proteomes" id="UP000011761"/>
    </source>
</evidence>
<evidence type="ECO:0000256" key="1">
    <source>
        <dbReference type="SAM" id="SignalP"/>
    </source>
</evidence>
<dbReference type="KEGG" id="bcom:BAUCODRAFT_149297"/>
<sequence>MQSFFTITTLAAGLFASSVSAGSNHGHNHNLHEKRHGHEHELMARQFATGDINATCGCTTYTTTWYGEPTLVQMATATVNTTVTIKVSPVAATGPLKLGDGSSALVVAFGWLLQLLARVKQLLDLQLLARVKQLLDLQLLARVKQLIKLQQQLSAA</sequence>
<dbReference type="EMBL" id="KB445557">
    <property type="protein sequence ID" value="EMC95296.1"/>
    <property type="molecule type" value="Genomic_DNA"/>
</dbReference>
<feature type="chain" id="PRO_5004021221" evidence="1">
    <location>
        <begin position="22"/>
        <end position="156"/>
    </location>
</feature>
<dbReference type="Proteomes" id="UP000011761">
    <property type="component" value="Unassembled WGS sequence"/>
</dbReference>
<dbReference type="RefSeq" id="XP_007677822.1">
    <property type="nucleotide sequence ID" value="XM_007679632.1"/>
</dbReference>
<dbReference type="AlphaFoldDB" id="M2MF82"/>